<dbReference type="Gene3D" id="3.30.750.24">
    <property type="entry name" value="STAS domain"/>
    <property type="match status" value="1"/>
</dbReference>
<protein>
    <submittedName>
        <fullName evidence="2">STAS domain-containing protein</fullName>
    </submittedName>
</protein>
<name>A0ABM8D8I5_9GAMM</name>
<dbReference type="Proteomes" id="UP001317822">
    <property type="component" value="Chromosome"/>
</dbReference>
<dbReference type="InterPro" id="IPR036513">
    <property type="entry name" value="STAS_dom_sf"/>
</dbReference>
<reference evidence="2 3" key="1">
    <citation type="journal article" date="2023" name="Int. J. Syst. Evol. Microbiol.">
        <title>Physiological and genomic analyses of cobalamin (vitamin B12)-auxotrophy of Lysobacter auxotrophicus sp. nov., a methionine-auxotrophic chitinolytic bacterium isolated from chitin-treated soil.</title>
        <authorList>
            <person name="Saito A."/>
            <person name="Dohra H."/>
            <person name="Hamada M."/>
            <person name="Moriuchi R."/>
            <person name="Kotsuchibashi Y."/>
            <person name="Mori K."/>
        </authorList>
    </citation>
    <scope>NUCLEOTIDE SEQUENCE [LARGE SCALE GENOMIC DNA]</scope>
    <source>
        <strain evidence="2 3">5-21a</strain>
    </source>
</reference>
<dbReference type="RefSeq" id="WP_281780415.1">
    <property type="nucleotide sequence ID" value="NZ_AP027041.1"/>
</dbReference>
<dbReference type="EMBL" id="AP027041">
    <property type="protein sequence ID" value="BDU14848.1"/>
    <property type="molecule type" value="Genomic_DNA"/>
</dbReference>
<evidence type="ECO:0000313" key="2">
    <source>
        <dbReference type="EMBL" id="BDU14848.1"/>
    </source>
</evidence>
<dbReference type="PROSITE" id="PS50801">
    <property type="entry name" value="STAS"/>
    <property type="match status" value="1"/>
</dbReference>
<evidence type="ECO:0000313" key="3">
    <source>
        <dbReference type="Proteomes" id="UP001317822"/>
    </source>
</evidence>
<dbReference type="Pfam" id="PF13466">
    <property type="entry name" value="STAS_2"/>
    <property type="match status" value="1"/>
</dbReference>
<organism evidence="2 3">
    <name type="scientific">Lysobacter auxotrophicus</name>
    <dbReference type="NCBI Taxonomy" id="2992573"/>
    <lineage>
        <taxon>Bacteria</taxon>
        <taxon>Pseudomonadati</taxon>
        <taxon>Pseudomonadota</taxon>
        <taxon>Gammaproteobacteria</taxon>
        <taxon>Lysobacterales</taxon>
        <taxon>Lysobacteraceae</taxon>
        <taxon>Lysobacter</taxon>
    </lineage>
</organism>
<dbReference type="InterPro" id="IPR002645">
    <property type="entry name" value="STAS_dom"/>
</dbReference>
<feature type="domain" description="STAS" evidence="1">
    <location>
        <begin position="39"/>
        <end position="91"/>
    </location>
</feature>
<dbReference type="InterPro" id="IPR058548">
    <property type="entry name" value="MlaB-like_STAS"/>
</dbReference>
<evidence type="ECO:0000259" key="1">
    <source>
        <dbReference type="PROSITE" id="PS50801"/>
    </source>
</evidence>
<accession>A0ABM8D8I5</accession>
<proteinExistence type="predicted"/>
<dbReference type="SUPFAM" id="SSF52091">
    <property type="entry name" value="SpoIIaa-like"/>
    <property type="match status" value="1"/>
</dbReference>
<gene>
    <name evidence="2" type="ORF">LA521A_00490</name>
</gene>
<sequence>MAAATVRQDGDTLAFGGVLERAAVASLWSQLRAAKARRLDLSAVESVDSAGLALLAELSGRLGISEVIGSPPGLADLRRAYRLDAALAFAG</sequence>
<keyword evidence="3" id="KW-1185">Reference proteome</keyword>